<proteinExistence type="inferred from homology"/>
<dbReference type="Gene3D" id="3.30.70.100">
    <property type="match status" value="1"/>
</dbReference>
<evidence type="ECO:0000256" key="7">
    <source>
        <dbReference type="SAM" id="Phobius"/>
    </source>
</evidence>
<dbReference type="GO" id="GO:0005886">
    <property type="term" value="C:plasma membrane"/>
    <property type="evidence" value="ECO:0007669"/>
    <property type="project" value="UniProtKB-SubCell"/>
</dbReference>
<dbReference type="PANTHER" id="PTHR30566:SF25">
    <property type="entry name" value="INNER MEMBRANE PROTEIN"/>
    <property type="match status" value="1"/>
</dbReference>
<dbReference type="EMBL" id="CP046172">
    <property type="protein sequence ID" value="QIS13451.1"/>
    <property type="molecule type" value="Genomic_DNA"/>
</dbReference>
<dbReference type="InterPro" id="IPR011014">
    <property type="entry name" value="MscS_channel_TM-2"/>
</dbReference>
<dbReference type="GO" id="GO:0055085">
    <property type="term" value="P:transmembrane transport"/>
    <property type="evidence" value="ECO:0007669"/>
    <property type="project" value="InterPro"/>
</dbReference>
<evidence type="ECO:0000259" key="9">
    <source>
        <dbReference type="Pfam" id="PF21088"/>
    </source>
</evidence>
<feature type="transmembrane region" description="Helical" evidence="7">
    <location>
        <begin position="107"/>
        <end position="136"/>
    </location>
</feature>
<dbReference type="SUPFAM" id="SSF50182">
    <property type="entry name" value="Sm-like ribonucleoproteins"/>
    <property type="match status" value="1"/>
</dbReference>
<protein>
    <submittedName>
        <fullName evidence="10">Mechanosensitive ion channel</fullName>
    </submittedName>
</protein>
<feature type="transmembrane region" description="Helical" evidence="7">
    <location>
        <begin position="79"/>
        <end position="100"/>
    </location>
</feature>
<evidence type="ECO:0000256" key="2">
    <source>
        <dbReference type="ARBA" id="ARBA00008017"/>
    </source>
</evidence>
<dbReference type="Pfam" id="PF00924">
    <property type="entry name" value="MS_channel_2nd"/>
    <property type="match status" value="1"/>
</dbReference>
<feature type="transmembrane region" description="Helical" evidence="7">
    <location>
        <begin position="6"/>
        <end position="24"/>
    </location>
</feature>
<keyword evidence="4 7" id="KW-0812">Transmembrane</keyword>
<dbReference type="SUPFAM" id="SSF82861">
    <property type="entry name" value="Mechanosensitive channel protein MscS (YggB), transmembrane region"/>
    <property type="match status" value="1"/>
</dbReference>
<comment type="similarity">
    <text evidence="2">Belongs to the MscS (TC 1.A.23) family.</text>
</comment>
<feature type="domain" description="Mechanosensitive ion channel transmembrane helices 2/3" evidence="9">
    <location>
        <begin position="123"/>
        <end position="164"/>
    </location>
</feature>
<dbReference type="Proteomes" id="UP000503540">
    <property type="component" value="Chromosome"/>
</dbReference>
<evidence type="ECO:0000256" key="1">
    <source>
        <dbReference type="ARBA" id="ARBA00004651"/>
    </source>
</evidence>
<evidence type="ECO:0000259" key="8">
    <source>
        <dbReference type="Pfam" id="PF00924"/>
    </source>
</evidence>
<dbReference type="KEGG" id="nah:F5544_27990"/>
<dbReference type="Gene3D" id="1.10.287.1260">
    <property type="match status" value="1"/>
</dbReference>
<keyword evidence="3" id="KW-1003">Cell membrane</keyword>
<keyword evidence="5 7" id="KW-1133">Transmembrane helix</keyword>
<accession>A0A6G9YJT4</accession>
<evidence type="ECO:0000256" key="3">
    <source>
        <dbReference type="ARBA" id="ARBA00022475"/>
    </source>
</evidence>
<dbReference type="InterPro" id="IPR023408">
    <property type="entry name" value="MscS_beta-dom_sf"/>
</dbReference>
<dbReference type="Pfam" id="PF21088">
    <property type="entry name" value="MS_channel_1st"/>
    <property type="match status" value="1"/>
</dbReference>
<organism evidence="10 11">
    <name type="scientific">Nocardia arthritidis</name>
    <dbReference type="NCBI Taxonomy" id="228602"/>
    <lineage>
        <taxon>Bacteria</taxon>
        <taxon>Bacillati</taxon>
        <taxon>Actinomycetota</taxon>
        <taxon>Actinomycetes</taxon>
        <taxon>Mycobacteriales</taxon>
        <taxon>Nocardiaceae</taxon>
        <taxon>Nocardia</taxon>
    </lineage>
</organism>
<dbReference type="InterPro" id="IPR006685">
    <property type="entry name" value="MscS_channel_2nd"/>
</dbReference>
<dbReference type="AlphaFoldDB" id="A0A6G9YJT4"/>
<dbReference type="InterPro" id="IPR010920">
    <property type="entry name" value="LSM_dom_sf"/>
</dbReference>
<dbReference type="InterPro" id="IPR049142">
    <property type="entry name" value="MS_channel_1st"/>
</dbReference>
<sequence length="358" mass="38854">MNQPLTWGAAAAVVIIAPALGFGLRKVFDRLGAKPEERSRTFRALVLRLGRDLSVPLISLTGLLIAISIPNKLPVATDVARNTLVAALIIAVTFAVARLAADIITSIVMAVSGIGGSASLFATITRVAVFSIGILISLSSLGISITPLLGALGIGGLAIALALQDTLANIFAGMHILATKMAQPGDFVRLDSGEQGWLHDVDWHHTTIREMPGNLVIVPNSRFAEAILTNYSRPSPDTEVTVDIAVGCENDLDHVERITMEVAREIVGHSETAAPEHDPQLRFHTFGDSIGFQVQLRSRRYPDRNLLASDFIRQLHRRFRLSKVTLHRSGVTEELVPKHHMDLPIRTRDSEPDFDNAS</sequence>
<evidence type="ECO:0000256" key="4">
    <source>
        <dbReference type="ARBA" id="ARBA00022692"/>
    </source>
</evidence>
<evidence type="ECO:0000256" key="5">
    <source>
        <dbReference type="ARBA" id="ARBA00022989"/>
    </source>
</evidence>
<evidence type="ECO:0000313" key="10">
    <source>
        <dbReference type="EMBL" id="QIS13451.1"/>
    </source>
</evidence>
<name>A0A6G9YJT4_9NOCA</name>
<evidence type="ECO:0000313" key="11">
    <source>
        <dbReference type="Proteomes" id="UP000503540"/>
    </source>
</evidence>
<keyword evidence="11" id="KW-1185">Reference proteome</keyword>
<feature type="domain" description="Mechanosensitive ion channel MscS" evidence="8">
    <location>
        <begin position="165"/>
        <end position="233"/>
    </location>
</feature>
<dbReference type="RefSeq" id="WP_167475988.1">
    <property type="nucleotide sequence ID" value="NZ_CP046172.1"/>
</dbReference>
<evidence type="ECO:0000256" key="6">
    <source>
        <dbReference type="ARBA" id="ARBA00023136"/>
    </source>
</evidence>
<feature type="transmembrane region" description="Helical" evidence="7">
    <location>
        <begin position="45"/>
        <end position="67"/>
    </location>
</feature>
<comment type="subcellular location">
    <subcellularLocation>
        <location evidence="1">Cell membrane</location>
        <topology evidence="1">Multi-pass membrane protein</topology>
    </subcellularLocation>
</comment>
<dbReference type="PANTHER" id="PTHR30566">
    <property type="entry name" value="YNAI-RELATED MECHANOSENSITIVE ION CHANNEL"/>
    <property type="match status" value="1"/>
</dbReference>
<keyword evidence="6 7" id="KW-0472">Membrane</keyword>
<feature type="transmembrane region" description="Helical" evidence="7">
    <location>
        <begin position="142"/>
        <end position="163"/>
    </location>
</feature>
<dbReference type="Gene3D" id="2.30.30.60">
    <property type="match status" value="1"/>
</dbReference>
<gene>
    <name evidence="10" type="ORF">F5544_27990</name>
</gene>
<reference evidence="10 11" key="1">
    <citation type="journal article" date="2019" name="ACS Chem. Biol.">
        <title>Identification and Mobilization of a Cryptic Antibiotic Biosynthesis Gene Locus from a Human-Pathogenic Nocardia Isolate.</title>
        <authorList>
            <person name="Herisse M."/>
            <person name="Ishida K."/>
            <person name="Porter J.L."/>
            <person name="Howden B."/>
            <person name="Hertweck C."/>
            <person name="Stinear T.P."/>
            <person name="Pidot S.J."/>
        </authorList>
    </citation>
    <scope>NUCLEOTIDE SEQUENCE [LARGE SCALE GENOMIC DNA]</scope>
    <source>
        <strain evidence="10 11">AUSMDU00012717</strain>
    </source>
</reference>